<organism evidence="1 2">
    <name type="scientific">Candidatus Nanohalobium constans</name>
    <dbReference type="NCBI Taxonomy" id="2565781"/>
    <lineage>
        <taxon>Archaea</taxon>
        <taxon>Candidatus Nanohalarchaeota</taxon>
        <taxon>Candidatus Nanohalobia</taxon>
        <taxon>Candidatus Nanohalobiales</taxon>
        <taxon>Candidatus Nanohalobiaceae</taxon>
        <taxon>Candidatus Nanohalobium</taxon>
    </lineage>
</organism>
<dbReference type="EMBL" id="CP040089">
    <property type="protein sequence ID" value="QGA80617.1"/>
    <property type="molecule type" value="Genomic_DNA"/>
</dbReference>
<protein>
    <submittedName>
        <fullName evidence="1">Uncharacterized protein</fullName>
    </submittedName>
</protein>
<dbReference type="RefSeq" id="WP_153550357.1">
    <property type="nucleotide sequence ID" value="NZ_CP040089.1"/>
</dbReference>
<name>A0A5Q0UG86_9ARCH</name>
<dbReference type="AlphaFoldDB" id="A0A5Q0UG86"/>
<accession>A0A5Q0UG86</accession>
<keyword evidence="2" id="KW-1185">Reference proteome</keyword>
<evidence type="ECO:0000313" key="1">
    <source>
        <dbReference type="EMBL" id="QGA80617.1"/>
    </source>
</evidence>
<evidence type="ECO:0000313" key="2">
    <source>
        <dbReference type="Proteomes" id="UP000377803"/>
    </source>
</evidence>
<sequence>MGVTEEHSRRAERYATLIGGYVLGSMRRRLRDNGFFNYVAIDPEDVSESFDVSQAVVSHALSHLEEDKDYLKRTSEAFGIHVDNFDYDESSSVPKEDQMYQYFFDCAHDLIRSGSAPTYEHEAYVLGFLAKNNGGEVSTSKAKDFIDKIFYTGELMQGLDFEEERLKNRVYTYDWVERRDGKIIFKEEELPSL</sequence>
<dbReference type="KEGG" id="ncon:LC1Nh_0730"/>
<reference evidence="2" key="1">
    <citation type="submission" date="2019-05" db="EMBL/GenBank/DDBJ databases">
        <title>Candidatus Nanohalobium constans, a novel model system to study the DPANN nano-sized archaea: genomic and physiological characterization of a nanoarchaeon co-cultured with its chitinotrophic host.</title>
        <authorList>
            <person name="La Cono V."/>
            <person name="Arcadi E."/>
            <person name="Crisafi F."/>
            <person name="Denaro R."/>
            <person name="La Spada G."/>
            <person name="Messina E."/>
            <person name="Smedile F."/>
            <person name="Toshchakov S.V."/>
            <person name="Shevchenko M.A."/>
            <person name="Golyshin P.N."/>
            <person name="Golyshina O.V."/>
            <person name="Ferrer M."/>
            <person name="Rohde M."/>
            <person name="Mushegian A."/>
            <person name="Sorokin D.Y."/>
            <person name="Giuliano L."/>
            <person name="Yakimov M.M."/>
        </authorList>
    </citation>
    <scope>NUCLEOTIDE SEQUENCE [LARGE SCALE GENOMIC DNA]</scope>
    <source>
        <strain evidence="2">LC1Nh</strain>
    </source>
</reference>
<dbReference type="Proteomes" id="UP000377803">
    <property type="component" value="Chromosome"/>
</dbReference>
<gene>
    <name evidence="1" type="ORF">LC1Nh_0730</name>
</gene>
<proteinExistence type="predicted"/>
<dbReference type="GeneID" id="42365117"/>